<dbReference type="SUPFAM" id="SSF103481">
    <property type="entry name" value="Multidrug resistance efflux transporter EmrE"/>
    <property type="match status" value="2"/>
</dbReference>
<sequence length="309" mass="32551">MSKSRTAAYLALLATALIWGAAGPVIKFTLGGIPALPFLTYRFALSSLFALAMIPLGGLQLPKDKKIIALAILYGFLTSTVGLGLLFLGLEKTTVLDMTLLAVIGPLLIVAAGAIFFHEHVPPRERIGIAIALAGMVLTVIEPILKNGAAVGQIQGNALILLSLLAGTASAVLVKDLAKAGVPAVTLANLAFIVGFLTILPLTIFDGDLPYLVSTVKNLTLPYHLGVIFMALFSGNLAYTLWARAHRSIEVGEAALFAYLYPIFAAPLAVFWLGETITGPFIAGAAIIAIGVFVAEYRSSRRKKAVPRS</sequence>
<keyword evidence="3 6" id="KW-0812">Transmembrane</keyword>
<gene>
    <name evidence="8" type="ORF">A2890_02665</name>
</gene>
<evidence type="ECO:0000256" key="1">
    <source>
        <dbReference type="ARBA" id="ARBA00004141"/>
    </source>
</evidence>
<feature type="transmembrane region" description="Helical" evidence="6">
    <location>
        <begin position="127"/>
        <end position="145"/>
    </location>
</feature>
<dbReference type="InterPro" id="IPR050638">
    <property type="entry name" value="AA-Vitamin_Transporters"/>
</dbReference>
<proteinExistence type="inferred from homology"/>
<feature type="transmembrane region" description="Helical" evidence="6">
    <location>
        <begin position="38"/>
        <end position="56"/>
    </location>
</feature>
<protein>
    <recommendedName>
        <fullName evidence="7">EamA domain-containing protein</fullName>
    </recommendedName>
</protein>
<evidence type="ECO:0000259" key="7">
    <source>
        <dbReference type="Pfam" id="PF00892"/>
    </source>
</evidence>
<dbReference type="GO" id="GO:0016020">
    <property type="term" value="C:membrane"/>
    <property type="evidence" value="ECO:0007669"/>
    <property type="project" value="UniProtKB-SubCell"/>
</dbReference>
<dbReference type="InterPro" id="IPR037185">
    <property type="entry name" value="EmrE-like"/>
</dbReference>
<comment type="similarity">
    <text evidence="2">Belongs to the EamA transporter family.</text>
</comment>
<evidence type="ECO:0000256" key="5">
    <source>
        <dbReference type="ARBA" id="ARBA00023136"/>
    </source>
</evidence>
<dbReference type="PANTHER" id="PTHR32322:SF2">
    <property type="entry name" value="EAMA DOMAIN-CONTAINING PROTEIN"/>
    <property type="match status" value="1"/>
</dbReference>
<feature type="transmembrane region" description="Helical" evidence="6">
    <location>
        <begin position="254"/>
        <end position="273"/>
    </location>
</feature>
<dbReference type="AlphaFoldDB" id="A0A1F4VSM6"/>
<feature type="transmembrane region" description="Helical" evidence="6">
    <location>
        <begin position="223"/>
        <end position="242"/>
    </location>
</feature>
<dbReference type="Proteomes" id="UP000176967">
    <property type="component" value="Unassembled WGS sequence"/>
</dbReference>
<comment type="subcellular location">
    <subcellularLocation>
        <location evidence="1">Membrane</location>
        <topology evidence="1">Multi-pass membrane protein</topology>
    </subcellularLocation>
</comment>
<keyword evidence="5 6" id="KW-0472">Membrane</keyword>
<dbReference type="STRING" id="1802628.A2890_02665"/>
<evidence type="ECO:0000256" key="3">
    <source>
        <dbReference type="ARBA" id="ARBA00022692"/>
    </source>
</evidence>
<evidence type="ECO:0000313" key="9">
    <source>
        <dbReference type="Proteomes" id="UP000176967"/>
    </source>
</evidence>
<dbReference type="EMBL" id="MEVL01000034">
    <property type="protein sequence ID" value="OGC59793.1"/>
    <property type="molecule type" value="Genomic_DNA"/>
</dbReference>
<feature type="domain" description="EamA" evidence="7">
    <location>
        <begin position="156"/>
        <end position="294"/>
    </location>
</feature>
<evidence type="ECO:0000313" key="8">
    <source>
        <dbReference type="EMBL" id="OGC59793.1"/>
    </source>
</evidence>
<evidence type="ECO:0000256" key="2">
    <source>
        <dbReference type="ARBA" id="ARBA00007362"/>
    </source>
</evidence>
<feature type="transmembrane region" description="Helical" evidence="6">
    <location>
        <begin position="181"/>
        <end position="203"/>
    </location>
</feature>
<dbReference type="Pfam" id="PF00892">
    <property type="entry name" value="EamA"/>
    <property type="match status" value="2"/>
</dbReference>
<organism evidence="8 9">
    <name type="scientific">candidate division WWE3 bacterium RIFCSPLOWO2_01_FULL_53_14</name>
    <dbReference type="NCBI Taxonomy" id="1802628"/>
    <lineage>
        <taxon>Bacteria</taxon>
        <taxon>Katanobacteria</taxon>
    </lineage>
</organism>
<feature type="transmembrane region" description="Helical" evidence="6">
    <location>
        <begin position="95"/>
        <end position="115"/>
    </location>
</feature>
<accession>A0A1F4VSM6</accession>
<keyword evidence="4 6" id="KW-1133">Transmembrane helix</keyword>
<name>A0A1F4VSM6_UNCKA</name>
<feature type="domain" description="EamA" evidence="7">
    <location>
        <begin position="8"/>
        <end position="140"/>
    </location>
</feature>
<feature type="transmembrane region" description="Helical" evidence="6">
    <location>
        <begin position="157"/>
        <end position="174"/>
    </location>
</feature>
<dbReference type="InterPro" id="IPR000620">
    <property type="entry name" value="EamA_dom"/>
</dbReference>
<dbReference type="PANTHER" id="PTHR32322">
    <property type="entry name" value="INNER MEMBRANE TRANSPORTER"/>
    <property type="match status" value="1"/>
</dbReference>
<feature type="transmembrane region" description="Helical" evidence="6">
    <location>
        <begin position="279"/>
        <end position="297"/>
    </location>
</feature>
<evidence type="ECO:0000256" key="4">
    <source>
        <dbReference type="ARBA" id="ARBA00022989"/>
    </source>
</evidence>
<comment type="caution">
    <text evidence="8">The sequence shown here is derived from an EMBL/GenBank/DDBJ whole genome shotgun (WGS) entry which is preliminary data.</text>
</comment>
<reference evidence="8 9" key="1">
    <citation type="journal article" date="2016" name="Nat. Commun.">
        <title>Thousands of microbial genomes shed light on interconnected biogeochemical processes in an aquifer system.</title>
        <authorList>
            <person name="Anantharaman K."/>
            <person name="Brown C.T."/>
            <person name="Hug L.A."/>
            <person name="Sharon I."/>
            <person name="Castelle C.J."/>
            <person name="Probst A.J."/>
            <person name="Thomas B.C."/>
            <person name="Singh A."/>
            <person name="Wilkins M.J."/>
            <person name="Karaoz U."/>
            <person name="Brodie E.L."/>
            <person name="Williams K.H."/>
            <person name="Hubbard S.S."/>
            <person name="Banfield J.F."/>
        </authorList>
    </citation>
    <scope>NUCLEOTIDE SEQUENCE [LARGE SCALE GENOMIC DNA]</scope>
</reference>
<feature type="transmembrane region" description="Helical" evidence="6">
    <location>
        <begin position="68"/>
        <end position="89"/>
    </location>
</feature>
<evidence type="ECO:0000256" key="6">
    <source>
        <dbReference type="SAM" id="Phobius"/>
    </source>
</evidence>